<proteinExistence type="predicted"/>
<dbReference type="RefSeq" id="WP_326928557.1">
    <property type="nucleotide sequence ID" value="NZ_CP123443.1"/>
</dbReference>
<evidence type="ECO:0000313" key="2">
    <source>
        <dbReference type="Proteomes" id="UP001228690"/>
    </source>
</evidence>
<sequence length="600" mass="67063">MISDEKMFPIVFSPDAERPGVQFCELCLGETRQWTRMLRGWGLDPDKVPGYSACAVESEQAELKQAELIWDLQEWHFDCFVSRVVPERLEESEGPELYYARGSLQGRFAEFRGRSVGSLFGKSDGEPVPEVGFLCVLLGFLEALCRQYGQRDYRQPSVIWDSLLYQQSRSNGRICYQFLFLPPEFTDFVARCRPEEIQLALRPFQIPCGGSEQETQETQGHTNGQRWAYALAVLLYIRLCGEAPFPVASLPSVSSSPDAGMAMRSGGYIRARLFRPDLSNLWDRLLCDTLCASGVSARASNGAKGSDSGFLSLQDWRGLAGSGLAGSFWVPAGECSDEDRQKAARCLSSERRRREQVWKHRRFWQRKRGMVAILSIVAIVVGLLVSTPLRRALGPPPHSGKSAYDTVRLYYQALDRLDPQLHSEVSYRGGNVIRADGQVLANLFVSIQARKGYEGRDVWLRVGDWLTESGLSAAQGRPIPALSPDFVLYGVDRLLIERVSGEQGEGQSGKEEPGPAAGIPDGSEVFFKADYGIWFPGTFAAGPNALAAGRQSGEYGAEALQPLHYRHSDRLRLVYRARKKAWYIHRIRRGRRAIAHPLPE</sequence>
<evidence type="ECO:0000313" key="1">
    <source>
        <dbReference type="EMBL" id="WGK70346.1"/>
    </source>
</evidence>
<dbReference type="Proteomes" id="UP001228690">
    <property type="component" value="Chromosome"/>
</dbReference>
<name>A0ABY8MKK4_9SPIO</name>
<dbReference type="EMBL" id="CP123443">
    <property type="protein sequence ID" value="WGK70346.1"/>
    <property type="molecule type" value="Genomic_DNA"/>
</dbReference>
<gene>
    <name evidence="1" type="ORF">P0082_05655</name>
</gene>
<organism evidence="1 2">
    <name type="scientific">Candidatus Haliotispira prima</name>
    <dbReference type="NCBI Taxonomy" id="3034016"/>
    <lineage>
        <taxon>Bacteria</taxon>
        <taxon>Pseudomonadati</taxon>
        <taxon>Spirochaetota</taxon>
        <taxon>Spirochaetia</taxon>
        <taxon>Spirochaetales</taxon>
        <taxon>Spirochaetaceae</taxon>
        <taxon>Candidatus Haliotispira</taxon>
    </lineage>
</organism>
<reference evidence="1 2" key="1">
    <citation type="submission" date="2023-04" db="EMBL/GenBank/DDBJ databases">
        <title>Spirochaete genome identified in red abalone sample constitutes a novel genus.</title>
        <authorList>
            <person name="Sharma S.P."/>
            <person name="Purcell C.M."/>
            <person name="Hyde J.R."/>
            <person name="Severin A.J."/>
        </authorList>
    </citation>
    <scope>NUCLEOTIDE SEQUENCE [LARGE SCALE GENOMIC DNA]</scope>
    <source>
        <strain evidence="1 2">SP-2023</strain>
    </source>
</reference>
<protein>
    <submittedName>
        <fullName evidence="1">Uncharacterized protein</fullName>
    </submittedName>
</protein>
<keyword evidence="2" id="KW-1185">Reference proteome</keyword>
<accession>A0ABY8MKK4</accession>